<feature type="signal peptide" evidence="7">
    <location>
        <begin position="1"/>
        <end position="25"/>
    </location>
</feature>
<dbReference type="Pfam" id="PF01476">
    <property type="entry name" value="LysM"/>
    <property type="match status" value="1"/>
</dbReference>
<comment type="similarity">
    <text evidence="2">Belongs to the N-acetylmuramoyl-L-alanine amidase 3 family.</text>
</comment>
<keyword evidence="4" id="KW-0378">Hydrolase</keyword>
<protein>
    <recommendedName>
        <fullName evidence="3">N-acetylmuramoyl-L-alanine amidase</fullName>
        <ecNumber evidence="3">3.5.1.28</ecNumber>
    </recommendedName>
</protein>
<evidence type="ECO:0000256" key="6">
    <source>
        <dbReference type="SAM" id="MobiDB-lite"/>
    </source>
</evidence>
<evidence type="ECO:0000313" key="9">
    <source>
        <dbReference type="EMBL" id="TRW49039.1"/>
    </source>
</evidence>
<reference evidence="9 10" key="1">
    <citation type="submission" date="2019-07" db="EMBL/GenBank/DDBJ databases">
        <authorList>
            <person name="Yang M."/>
            <person name="Zhao D."/>
            <person name="Xiang H."/>
        </authorList>
    </citation>
    <scope>NUCLEOTIDE SEQUENCE [LARGE SCALE GENOMIC DNA]</scope>
    <source>
        <strain evidence="9 10">IM1326</strain>
    </source>
</reference>
<comment type="catalytic activity">
    <reaction evidence="1">
        <text>Hydrolyzes the link between N-acetylmuramoyl residues and L-amino acid residues in certain cell-wall glycopeptides.</text>
        <dbReference type="EC" id="3.5.1.28"/>
    </reaction>
</comment>
<dbReference type="GO" id="GO:0009253">
    <property type="term" value="P:peptidoglycan catabolic process"/>
    <property type="evidence" value="ECO:0007669"/>
    <property type="project" value="InterPro"/>
</dbReference>
<dbReference type="RefSeq" id="WP_143236023.1">
    <property type="nucleotide sequence ID" value="NZ_VJWL01000002.1"/>
</dbReference>
<dbReference type="InterPro" id="IPR050695">
    <property type="entry name" value="N-acetylmuramoyl_amidase_3"/>
</dbReference>
<keyword evidence="7" id="KW-0732">Signal</keyword>
<evidence type="ECO:0000259" key="8">
    <source>
        <dbReference type="PROSITE" id="PS51782"/>
    </source>
</evidence>
<comment type="caution">
    <text evidence="9">The sequence shown here is derived from an EMBL/GenBank/DDBJ whole genome shotgun (WGS) entry which is preliminary data.</text>
</comment>
<organism evidence="9 10">
    <name type="scientific">Aliidiomarina halalkaliphila</name>
    <dbReference type="NCBI Taxonomy" id="2593535"/>
    <lineage>
        <taxon>Bacteria</taxon>
        <taxon>Pseudomonadati</taxon>
        <taxon>Pseudomonadota</taxon>
        <taxon>Gammaproteobacteria</taxon>
        <taxon>Alteromonadales</taxon>
        <taxon>Idiomarinaceae</taxon>
        <taxon>Aliidiomarina</taxon>
    </lineage>
</organism>
<feature type="chain" id="PRO_5021814773" description="N-acetylmuramoyl-L-alanine amidase" evidence="7">
    <location>
        <begin position="26"/>
        <end position="456"/>
    </location>
</feature>
<sequence length="456" mass="50159">MRILRFLVVLSVVVGSLLIPNTVFASNTLDNVRVWPSAERTRIVFDVSAEPNYTYFTIFDTAPHRVVIDFHQTRNTVNLSQVDFHSDVVNLIRSSGAPRQGTFRVVLEVAHANAPTVFALGPANGSGHRLVVDIPGATTAVSRTPSTTATTSTESRAPRTAEVLPPREIVIAIDAGHGGRDPGSIGPGGTQEKVVTLAVARKLAQRINADPGMRAVLTRSGDQTVPLGQRTSLARRERADFFVSLHADAFTSSQPRGASVWVLSARRSETELGRALENKERLSEELIDVEHILQDNDSDQFLNRTLLDMYRDSSMAGGHEAAVILLDHLGRITNLHRNRPEAASFAVLNSLRTPSVLVELGFISNPQKERLLINERHQDRLANALYEGIREYFLRNPVENTILAEMDFRTHVVASGESLSVIASRYGSSVDAIRSHNNLRSNTIRIGQRLEIPVGR</sequence>
<evidence type="ECO:0000256" key="4">
    <source>
        <dbReference type="ARBA" id="ARBA00022801"/>
    </source>
</evidence>
<evidence type="ECO:0000313" key="10">
    <source>
        <dbReference type="Proteomes" id="UP000320359"/>
    </source>
</evidence>
<evidence type="ECO:0000256" key="1">
    <source>
        <dbReference type="ARBA" id="ARBA00001561"/>
    </source>
</evidence>
<feature type="region of interest" description="Disordered" evidence="6">
    <location>
        <begin position="141"/>
        <end position="160"/>
    </location>
</feature>
<dbReference type="InterPro" id="IPR018392">
    <property type="entry name" value="LysM"/>
</dbReference>
<dbReference type="SUPFAM" id="SSF54106">
    <property type="entry name" value="LysM domain"/>
    <property type="match status" value="1"/>
</dbReference>
<evidence type="ECO:0000256" key="7">
    <source>
        <dbReference type="SAM" id="SignalP"/>
    </source>
</evidence>
<proteinExistence type="inferred from homology"/>
<dbReference type="CDD" id="cd00118">
    <property type="entry name" value="LysM"/>
    <property type="match status" value="1"/>
</dbReference>
<dbReference type="PROSITE" id="PS51782">
    <property type="entry name" value="LYSM"/>
    <property type="match status" value="1"/>
</dbReference>
<dbReference type="OrthoDB" id="9806267at2"/>
<dbReference type="GO" id="GO:0008745">
    <property type="term" value="F:N-acetylmuramoyl-L-alanine amidase activity"/>
    <property type="evidence" value="ECO:0007669"/>
    <property type="project" value="UniProtKB-EC"/>
</dbReference>
<dbReference type="InterPro" id="IPR021731">
    <property type="entry name" value="AMIN_dom"/>
</dbReference>
<dbReference type="Proteomes" id="UP000320359">
    <property type="component" value="Unassembled WGS sequence"/>
</dbReference>
<accession>A0A552X2D8</accession>
<dbReference type="SMART" id="SM00646">
    <property type="entry name" value="Ami_3"/>
    <property type="match status" value="1"/>
</dbReference>
<dbReference type="EMBL" id="VJWL01000002">
    <property type="protein sequence ID" value="TRW49039.1"/>
    <property type="molecule type" value="Genomic_DNA"/>
</dbReference>
<dbReference type="EC" id="3.5.1.28" evidence="3"/>
<evidence type="ECO:0000256" key="2">
    <source>
        <dbReference type="ARBA" id="ARBA00010860"/>
    </source>
</evidence>
<dbReference type="GO" id="GO:0071555">
    <property type="term" value="P:cell wall organization"/>
    <property type="evidence" value="ECO:0007669"/>
    <property type="project" value="UniProtKB-KW"/>
</dbReference>
<evidence type="ECO:0000256" key="5">
    <source>
        <dbReference type="ARBA" id="ARBA00023316"/>
    </source>
</evidence>
<dbReference type="InterPro" id="IPR002508">
    <property type="entry name" value="MurNAc-LAA_cat"/>
</dbReference>
<dbReference type="Gene3D" id="3.40.630.40">
    <property type="entry name" value="Zn-dependent exopeptidases"/>
    <property type="match status" value="1"/>
</dbReference>
<dbReference type="AlphaFoldDB" id="A0A552X2D8"/>
<dbReference type="CDD" id="cd02696">
    <property type="entry name" value="MurNAc-LAA"/>
    <property type="match status" value="1"/>
</dbReference>
<feature type="domain" description="LysM" evidence="8">
    <location>
        <begin position="409"/>
        <end position="452"/>
    </location>
</feature>
<dbReference type="Gene3D" id="2.60.40.3500">
    <property type="match status" value="1"/>
</dbReference>
<gene>
    <name evidence="9" type="ORF">FM042_08655</name>
</gene>
<dbReference type="Pfam" id="PF11741">
    <property type="entry name" value="AMIN"/>
    <property type="match status" value="1"/>
</dbReference>
<dbReference type="InterPro" id="IPR036779">
    <property type="entry name" value="LysM_dom_sf"/>
</dbReference>
<dbReference type="PANTHER" id="PTHR30404:SF6">
    <property type="entry name" value="N-ACETYLMURAMOYL-L-ALANINE AMIDASE AMIB"/>
    <property type="match status" value="1"/>
</dbReference>
<keyword evidence="5" id="KW-0961">Cell wall biogenesis/degradation</keyword>
<dbReference type="Pfam" id="PF01520">
    <property type="entry name" value="Amidase_3"/>
    <property type="match status" value="1"/>
</dbReference>
<keyword evidence="10" id="KW-1185">Reference proteome</keyword>
<dbReference type="SMART" id="SM00257">
    <property type="entry name" value="LysM"/>
    <property type="match status" value="1"/>
</dbReference>
<dbReference type="PANTHER" id="PTHR30404">
    <property type="entry name" value="N-ACETYLMURAMOYL-L-ALANINE AMIDASE"/>
    <property type="match status" value="1"/>
</dbReference>
<evidence type="ECO:0000256" key="3">
    <source>
        <dbReference type="ARBA" id="ARBA00011901"/>
    </source>
</evidence>
<name>A0A552X2D8_9GAMM</name>
<dbReference type="GO" id="GO:0030288">
    <property type="term" value="C:outer membrane-bounded periplasmic space"/>
    <property type="evidence" value="ECO:0007669"/>
    <property type="project" value="TreeGrafter"/>
</dbReference>
<dbReference type="Gene3D" id="3.10.350.10">
    <property type="entry name" value="LysM domain"/>
    <property type="match status" value="1"/>
</dbReference>
<dbReference type="SUPFAM" id="SSF53187">
    <property type="entry name" value="Zn-dependent exopeptidases"/>
    <property type="match status" value="1"/>
</dbReference>